<dbReference type="Gene3D" id="2.60.120.330">
    <property type="entry name" value="B-lactam Antibiotic, Isopenicillin N Synthase, Chain"/>
    <property type="match status" value="1"/>
</dbReference>
<evidence type="ECO:0000313" key="5">
    <source>
        <dbReference type="Proteomes" id="UP000636004"/>
    </source>
</evidence>
<dbReference type="Proteomes" id="UP000636004">
    <property type="component" value="Unassembled WGS sequence"/>
</dbReference>
<evidence type="ECO:0000256" key="2">
    <source>
        <dbReference type="ARBA" id="ARBA00023004"/>
    </source>
</evidence>
<protein>
    <recommendedName>
        <fullName evidence="3">Isopenicillin N synthase-like Fe(2+) 2OG dioxygenase domain-containing protein</fullName>
    </recommendedName>
</protein>
<reference evidence="4" key="2">
    <citation type="submission" date="2020-09" db="EMBL/GenBank/DDBJ databases">
        <authorList>
            <person name="Sun Q."/>
            <person name="Kim S."/>
        </authorList>
    </citation>
    <scope>NUCLEOTIDE SEQUENCE</scope>
    <source>
        <strain evidence="4">KCTC 12710</strain>
    </source>
</reference>
<evidence type="ECO:0000259" key="3">
    <source>
        <dbReference type="Pfam" id="PF03171"/>
    </source>
</evidence>
<sequence length="199" mass="23122">MGQKDSSNQYETDLLHSFVLSEFSAPKKFPNEFHPFLKNEWQLLIEQVRSIELNIIKNLPIPGLEAFYHGAIGHMISCNFYPKVDKSQSINLRLSKHVDVSLFTVFVFGASEGFAFQNLKNETQVLALTDNIIIFPGYLLEFLTNGKYKALEHQVDFLNPHRERYSFAFFSLPKPNLTLKFMDRTFTSEAYFKNYLSLF</sequence>
<dbReference type="AlphaFoldDB" id="A0A918V9Y6"/>
<accession>A0A918V9Y6</accession>
<keyword evidence="2" id="KW-0408">Iron</keyword>
<dbReference type="SUPFAM" id="SSF51197">
    <property type="entry name" value="Clavaminate synthase-like"/>
    <property type="match status" value="1"/>
</dbReference>
<comment type="caution">
    <text evidence="4">The sequence shown here is derived from an EMBL/GenBank/DDBJ whole genome shotgun (WGS) entry which is preliminary data.</text>
</comment>
<dbReference type="GO" id="GO:0046872">
    <property type="term" value="F:metal ion binding"/>
    <property type="evidence" value="ECO:0007669"/>
    <property type="project" value="UniProtKB-KW"/>
</dbReference>
<gene>
    <name evidence="4" type="ORF">GCM10007028_24470</name>
</gene>
<feature type="domain" description="Isopenicillin N synthase-like Fe(2+) 2OG dioxygenase" evidence="3">
    <location>
        <begin position="74"/>
        <end position="172"/>
    </location>
</feature>
<evidence type="ECO:0000313" key="4">
    <source>
        <dbReference type="EMBL" id="GGZ85344.1"/>
    </source>
</evidence>
<dbReference type="InterPro" id="IPR050295">
    <property type="entry name" value="Plant_2OG-oxidoreductases"/>
</dbReference>
<dbReference type="InterPro" id="IPR027443">
    <property type="entry name" value="IPNS-like_sf"/>
</dbReference>
<dbReference type="EMBL" id="BMWZ01000005">
    <property type="protein sequence ID" value="GGZ85344.1"/>
    <property type="molecule type" value="Genomic_DNA"/>
</dbReference>
<dbReference type="Pfam" id="PF03171">
    <property type="entry name" value="2OG-FeII_Oxy"/>
    <property type="match status" value="1"/>
</dbReference>
<keyword evidence="1" id="KW-0479">Metal-binding</keyword>
<keyword evidence="5" id="KW-1185">Reference proteome</keyword>
<evidence type="ECO:0000256" key="1">
    <source>
        <dbReference type="ARBA" id="ARBA00022723"/>
    </source>
</evidence>
<dbReference type="PANTHER" id="PTHR47991">
    <property type="entry name" value="OXOGLUTARATE/IRON-DEPENDENT DIOXYGENASE"/>
    <property type="match status" value="1"/>
</dbReference>
<dbReference type="InterPro" id="IPR044861">
    <property type="entry name" value="IPNS-like_FE2OG_OXY"/>
</dbReference>
<name>A0A918V9Y6_9FLAO</name>
<organism evidence="4 5">
    <name type="scientific">Algibacter mikhailovii</name>
    <dbReference type="NCBI Taxonomy" id="425498"/>
    <lineage>
        <taxon>Bacteria</taxon>
        <taxon>Pseudomonadati</taxon>
        <taxon>Bacteroidota</taxon>
        <taxon>Flavobacteriia</taxon>
        <taxon>Flavobacteriales</taxon>
        <taxon>Flavobacteriaceae</taxon>
        <taxon>Algibacter</taxon>
    </lineage>
</organism>
<proteinExistence type="predicted"/>
<reference evidence="4" key="1">
    <citation type="journal article" date="2014" name="Int. J. Syst. Evol. Microbiol.">
        <title>Complete genome sequence of Corynebacterium casei LMG S-19264T (=DSM 44701T), isolated from a smear-ripened cheese.</title>
        <authorList>
            <consortium name="US DOE Joint Genome Institute (JGI-PGF)"/>
            <person name="Walter F."/>
            <person name="Albersmeier A."/>
            <person name="Kalinowski J."/>
            <person name="Ruckert C."/>
        </authorList>
    </citation>
    <scope>NUCLEOTIDE SEQUENCE</scope>
    <source>
        <strain evidence="4">KCTC 12710</strain>
    </source>
</reference>